<proteinExistence type="predicted"/>
<organism evidence="1 2">
    <name type="scientific">Nocardioides bruguierae</name>
    <dbReference type="NCBI Taxonomy" id="2945102"/>
    <lineage>
        <taxon>Bacteria</taxon>
        <taxon>Bacillati</taxon>
        <taxon>Actinomycetota</taxon>
        <taxon>Actinomycetes</taxon>
        <taxon>Propionibacteriales</taxon>
        <taxon>Nocardioidaceae</taxon>
        <taxon>Nocardioides</taxon>
    </lineage>
</organism>
<accession>A0A9X2IEZ9</accession>
<evidence type="ECO:0000313" key="1">
    <source>
        <dbReference type="EMBL" id="MCM0620827.1"/>
    </source>
</evidence>
<evidence type="ECO:0000313" key="2">
    <source>
        <dbReference type="Proteomes" id="UP001139485"/>
    </source>
</evidence>
<dbReference type="InterPro" id="IPR015018">
    <property type="entry name" value="DUF1905"/>
</dbReference>
<gene>
    <name evidence="1" type="ORF">M8330_11055</name>
</gene>
<comment type="caution">
    <text evidence="1">The sequence shown here is derived from an EMBL/GenBank/DDBJ whole genome shotgun (WGS) entry which is preliminary data.</text>
</comment>
<dbReference type="Pfam" id="PF08922">
    <property type="entry name" value="DUF1905"/>
    <property type="match status" value="1"/>
</dbReference>
<dbReference type="EMBL" id="JAMOIL010000012">
    <property type="protein sequence ID" value="MCM0620827.1"/>
    <property type="molecule type" value="Genomic_DNA"/>
</dbReference>
<dbReference type="InterPro" id="IPR037079">
    <property type="entry name" value="AF2212/PG0164-like_sf"/>
</dbReference>
<sequence>MTAWEFAAPVWLHVPAGADAGGEPAPGTWAFCTLPEDVGEEVCLLSGPRRGFGSVRVQVEVGRSAWSTSVFPGSDGFVLPLKKAVRRAEGLEPGDLAHVRLRLVDAP</sequence>
<protein>
    <submittedName>
        <fullName evidence="1">DUF1905 domain-containing protein</fullName>
    </submittedName>
</protein>
<dbReference type="RefSeq" id="WP_250827363.1">
    <property type="nucleotide sequence ID" value="NZ_JAMOIL010000012.1"/>
</dbReference>
<reference evidence="1" key="1">
    <citation type="submission" date="2022-05" db="EMBL/GenBank/DDBJ databases">
        <authorList>
            <person name="Tuo L."/>
        </authorList>
    </citation>
    <scope>NUCLEOTIDE SEQUENCE</scope>
    <source>
        <strain evidence="1">BSK12Z-4</strain>
    </source>
</reference>
<dbReference type="Proteomes" id="UP001139485">
    <property type="component" value="Unassembled WGS sequence"/>
</dbReference>
<dbReference type="SUPFAM" id="SSF141694">
    <property type="entry name" value="AF2212/PG0164-like"/>
    <property type="match status" value="1"/>
</dbReference>
<keyword evidence="2" id="KW-1185">Reference proteome</keyword>
<name>A0A9X2IEZ9_9ACTN</name>
<dbReference type="AlphaFoldDB" id="A0A9X2IEZ9"/>
<dbReference type="Gene3D" id="2.40.30.100">
    <property type="entry name" value="AF2212/PG0164-like"/>
    <property type="match status" value="1"/>
</dbReference>